<feature type="region of interest" description="Disordered" evidence="1">
    <location>
        <begin position="37"/>
        <end position="63"/>
    </location>
</feature>
<evidence type="ECO:0008006" key="4">
    <source>
        <dbReference type="Google" id="ProtNLM"/>
    </source>
</evidence>
<dbReference type="InterPro" id="IPR005331">
    <property type="entry name" value="Sulfotransferase"/>
</dbReference>
<dbReference type="SUPFAM" id="SSF52540">
    <property type="entry name" value="P-loop containing nucleoside triphosphate hydrolases"/>
    <property type="match status" value="1"/>
</dbReference>
<accession>A0ABN2YYP3</accession>
<dbReference type="InterPro" id="IPR027417">
    <property type="entry name" value="P-loop_NTPase"/>
</dbReference>
<sequence>MIVSHRHRFVFLKTRKTAGTSLELALARVCGPDDTITSLNPKDEVERRAAGIPGPQNDESPPLKRRAFNHMPARMARDAIGAEVFDAYYRFAVERNPWDAVVSAYFWSFRDREAPNFAEWVQGDQVDNLAKNAGIYRLQGEIAVHRLLRYESLAADVAEVWAHLALPGTPDLPHAKGGARPRDADYRSMYDDASRERVAAAFERTIADLGYEF</sequence>
<reference evidence="2 3" key="1">
    <citation type="journal article" date="2019" name="Int. J. Syst. Evol. Microbiol.">
        <title>The Global Catalogue of Microorganisms (GCM) 10K type strain sequencing project: providing services to taxonomists for standard genome sequencing and annotation.</title>
        <authorList>
            <consortium name="The Broad Institute Genomics Platform"/>
            <consortium name="The Broad Institute Genome Sequencing Center for Infectious Disease"/>
            <person name="Wu L."/>
            <person name="Ma J."/>
        </authorList>
    </citation>
    <scope>NUCLEOTIDE SEQUENCE [LARGE SCALE GENOMIC DNA]</scope>
    <source>
        <strain evidence="2 3">JCM 16021</strain>
    </source>
</reference>
<evidence type="ECO:0000256" key="1">
    <source>
        <dbReference type="SAM" id="MobiDB-lite"/>
    </source>
</evidence>
<name>A0ABN2YYP3_9ACTN</name>
<dbReference type="EMBL" id="BAAAQQ010000014">
    <property type="protein sequence ID" value="GAA2134126.1"/>
    <property type="molecule type" value="Genomic_DNA"/>
</dbReference>
<organism evidence="2 3">
    <name type="scientific">Nocardioides bigeumensis</name>
    <dbReference type="NCBI Taxonomy" id="433657"/>
    <lineage>
        <taxon>Bacteria</taxon>
        <taxon>Bacillati</taxon>
        <taxon>Actinomycetota</taxon>
        <taxon>Actinomycetes</taxon>
        <taxon>Propionibacteriales</taxon>
        <taxon>Nocardioidaceae</taxon>
        <taxon>Nocardioides</taxon>
    </lineage>
</organism>
<gene>
    <name evidence="2" type="ORF">GCM10009843_40280</name>
</gene>
<evidence type="ECO:0000313" key="2">
    <source>
        <dbReference type="EMBL" id="GAA2134126.1"/>
    </source>
</evidence>
<comment type="caution">
    <text evidence="2">The sequence shown here is derived from an EMBL/GenBank/DDBJ whole genome shotgun (WGS) entry which is preliminary data.</text>
</comment>
<evidence type="ECO:0000313" key="3">
    <source>
        <dbReference type="Proteomes" id="UP001500575"/>
    </source>
</evidence>
<proteinExistence type="predicted"/>
<dbReference type="Pfam" id="PF03567">
    <property type="entry name" value="Sulfotransfer_2"/>
    <property type="match status" value="1"/>
</dbReference>
<dbReference type="RefSeq" id="WP_344305656.1">
    <property type="nucleotide sequence ID" value="NZ_BAAAQQ010000014.1"/>
</dbReference>
<keyword evidence="3" id="KW-1185">Reference proteome</keyword>
<dbReference type="Proteomes" id="UP001500575">
    <property type="component" value="Unassembled WGS sequence"/>
</dbReference>
<protein>
    <recommendedName>
        <fullName evidence="4">Sulfotransferase family protein</fullName>
    </recommendedName>
</protein>